<organism evidence="3 4">
    <name type="scientific">Cryptococcus floricola</name>
    <dbReference type="NCBI Taxonomy" id="2591691"/>
    <lineage>
        <taxon>Eukaryota</taxon>
        <taxon>Fungi</taxon>
        <taxon>Dikarya</taxon>
        <taxon>Basidiomycota</taxon>
        <taxon>Agaricomycotina</taxon>
        <taxon>Tremellomycetes</taxon>
        <taxon>Tremellales</taxon>
        <taxon>Cryptococcaceae</taxon>
        <taxon>Cryptococcus</taxon>
    </lineage>
</organism>
<dbReference type="EMBL" id="NIDF01000013">
    <property type="protein sequence ID" value="TYJ57364.1"/>
    <property type="molecule type" value="Genomic_DNA"/>
</dbReference>
<reference evidence="3 4" key="1">
    <citation type="submission" date="2017-05" db="EMBL/GenBank/DDBJ databases">
        <title>The Genome Sequence of Tsuchiyaea wingfieldii DSM 27421.</title>
        <authorList>
            <person name="Cuomo C."/>
            <person name="Passer A."/>
            <person name="Billmyre B."/>
            <person name="Heitman J."/>
        </authorList>
    </citation>
    <scope>NUCLEOTIDE SEQUENCE [LARGE SCALE GENOMIC DNA]</scope>
    <source>
        <strain evidence="3 4">DSM 27421</strain>
    </source>
</reference>
<dbReference type="AlphaFoldDB" id="A0A5D3B3F2"/>
<feature type="chain" id="PRO_5023023024" description="Glycoside hydrolase family 71 protein" evidence="2">
    <location>
        <begin position="20"/>
        <end position="555"/>
    </location>
</feature>
<dbReference type="Proteomes" id="UP000322245">
    <property type="component" value="Unassembled WGS sequence"/>
</dbReference>
<proteinExistence type="predicted"/>
<evidence type="ECO:0000313" key="4">
    <source>
        <dbReference type="Proteomes" id="UP000322245"/>
    </source>
</evidence>
<evidence type="ECO:0008006" key="5">
    <source>
        <dbReference type="Google" id="ProtNLM"/>
    </source>
</evidence>
<keyword evidence="2" id="KW-0732">Signal</keyword>
<feature type="compositionally biased region" description="Low complexity" evidence="1">
    <location>
        <begin position="466"/>
        <end position="487"/>
    </location>
</feature>
<evidence type="ECO:0000256" key="2">
    <source>
        <dbReference type="SAM" id="SignalP"/>
    </source>
</evidence>
<comment type="caution">
    <text evidence="3">The sequence shown here is derived from an EMBL/GenBank/DDBJ whole genome shotgun (WGS) entry which is preliminary data.</text>
</comment>
<dbReference type="CDD" id="cd11577">
    <property type="entry name" value="GH71"/>
    <property type="match status" value="1"/>
</dbReference>
<accession>A0A5D3B3F2</accession>
<evidence type="ECO:0000256" key="1">
    <source>
        <dbReference type="SAM" id="MobiDB-lite"/>
    </source>
</evidence>
<dbReference type="Pfam" id="PF03659">
    <property type="entry name" value="Glyco_hydro_71"/>
    <property type="match status" value="1"/>
</dbReference>
<dbReference type="InterPro" id="IPR005197">
    <property type="entry name" value="Glyco_hydro_71"/>
</dbReference>
<evidence type="ECO:0000313" key="3">
    <source>
        <dbReference type="EMBL" id="TYJ57364.1"/>
    </source>
</evidence>
<keyword evidence="4" id="KW-1185">Reference proteome</keyword>
<name>A0A5D3B3F2_9TREE</name>
<sequence>MRLSLSLSLLVAALTTVGGVSLEHLKTGLATAGESINSELSRRNDTSSSAERYVFAHFMVGFVDAYTQDDWTRDIELAASKGIDGFALNCDGQDANAQQLTFAFKAASASSTPFKLFISPDFVHYSIEDHEPVSDLLKSWVTEDAYFRYNDKPFVSSFWGEGTDWEAVRTDVGQDLYVVPYYYASQSAAGTKGVDGLFSWSAWPGEGTEDVVNQNMTTDKDKEYLDLLGPLDKTYMAPVSPWFYAHLPASTGYSKNYYLYSDTLWPTRWQQILSLTKSHPDQLKFVEIITWNDWTESSLISPYRGTETTDDNEAWSKDFDHSAFMDMMGPFITAFKAGSEDVSVTESRLVYWYRPSLKGAECDSTDSVGSKPSGAEMAADSIFVAAMTVGAATITVTSGSSTSSQIVDKAGVHTLSFPMEAGAVSFEMKMDDGGRASGKGAIEVTSGCYDDVYNFNVLSGTITVDDGSTGDSASSSPVVSETTATSTGAVNESSPSINAVSEEPGLTAGSSSSNSADAIQTAAASPTTGVDGGLVALASPETLNVSACGTSVQRR</sequence>
<dbReference type="Gene3D" id="3.20.20.80">
    <property type="entry name" value="Glycosidases"/>
    <property type="match status" value="1"/>
</dbReference>
<protein>
    <recommendedName>
        <fullName evidence="5">Glycoside hydrolase family 71 protein</fullName>
    </recommendedName>
</protein>
<dbReference type="GO" id="GO:0051118">
    <property type="term" value="F:glucan endo-1,3-alpha-glucosidase activity"/>
    <property type="evidence" value="ECO:0007669"/>
    <property type="project" value="InterPro"/>
</dbReference>
<gene>
    <name evidence="3" type="ORF">B9479_001903</name>
</gene>
<feature type="region of interest" description="Disordered" evidence="1">
    <location>
        <begin position="466"/>
        <end position="534"/>
    </location>
</feature>
<feature type="compositionally biased region" description="Polar residues" evidence="1">
    <location>
        <begin position="488"/>
        <end position="499"/>
    </location>
</feature>
<feature type="compositionally biased region" description="Polar residues" evidence="1">
    <location>
        <begin position="508"/>
        <end position="528"/>
    </location>
</feature>
<feature type="signal peptide" evidence="2">
    <location>
        <begin position="1"/>
        <end position="19"/>
    </location>
</feature>